<evidence type="ECO:0000256" key="1">
    <source>
        <dbReference type="ARBA" id="ARBA00023054"/>
    </source>
</evidence>
<evidence type="ECO:0000313" key="5">
    <source>
        <dbReference type="Proteomes" id="UP000504602"/>
    </source>
</evidence>
<dbReference type="RefSeq" id="XP_030920706.1">
    <property type="nucleotide sequence ID" value="XM_031064846.1"/>
</dbReference>
<evidence type="ECO:0000259" key="4">
    <source>
        <dbReference type="Pfam" id="PF15665"/>
    </source>
</evidence>
<feature type="compositionally biased region" description="Basic and acidic residues" evidence="3">
    <location>
        <begin position="549"/>
        <end position="568"/>
    </location>
</feature>
<feature type="compositionally biased region" description="Polar residues" evidence="3">
    <location>
        <begin position="667"/>
        <end position="677"/>
    </location>
</feature>
<evidence type="ECO:0000256" key="3">
    <source>
        <dbReference type="SAM" id="MobiDB-lite"/>
    </source>
</evidence>
<proteinExistence type="predicted"/>
<keyword evidence="5" id="KW-1185">Reference proteome</keyword>
<dbReference type="Pfam" id="PF15665">
    <property type="entry name" value="FAM184"/>
    <property type="match status" value="1"/>
</dbReference>
<accession>A0A8N5I4M6</accession>
<gene>
    <name evidence="6" type="primary">FAM184B</name>
</gene>
<evidence type="ECO:0000313" key="6">
    <source>
        <dbReference type="RefSeq" id="XP_030920706.1"/>
    </source>
</evidence>
<reference evidence="6" key="1">
    <citation type="submission" date="2025-08" db="UniProtKB">
        <authorList>
            <consortium name="RefSeq"/>
        </authorList>
    </citation>
    <scope>IDENTIFICATION</scope>
</reference>
<dbReference type="Proteomes" id="UP000504602">
    <property type="component" value="Unplaced"/>
</dbReference>
<feature type="region of interest" description="Disordered" evidence="3">
    <location>
        <begin position="545"/>
        <end position="568"/>
    </location>
</feature>
<dbReference type="AlphaFoldDB" id="A0A8N5I4M6"/>
<feature type="domain" description="Protein FAM184A/B N-terminal" evidence="4">
    <location>
        <begin position="46"/>
        <end position="164"/>
    </location>
</feature>
<dbReference type="GeneID" id="102034090"/>
<keyword evidence="1 2" id="KW-0175">Coiled coil</keyword>
<feature type="region of interest" description="Disordered" evidence="3">
    <location>
        <begin position="130"/>
        <end position="149"/>
    </location>
</feature>
<organism evidence="5 6">
    <name type="scientific">Geospiza fortis</name>
    <name type="common">Medium ground-finch</name>
    <dbReference type="NCBI Taxonomy" id="48883"/>
    <lineage>
        <taxon>Eukaryota</taxon>
        <taxon>Metazoa</taxon>
        <taxon>Chordata</taxon>
        <taxon>Craniata</taxon>
        <taxon>Vertebrata</taxon>
        <taxon>Euteleostomi</taxon>
        <taxon>Archelosauria</taxon>
        <taxon>Archosauria</taxon>
        <taxon>Dinosauria</taxon>
        <taxon>Saurischia</taxon>
        <taxon>Theropoda</taxon>
        <taxon>Coelurosauria</taxon>
        <taxon>Aves</taxon>
        <taxon>Neognathae</taxon>
        <taxon>Neoaves</taxon>
        <taxon>Telluraves</taxon>
        <taxon>Australaves</taxon>
        <taxon>Passeriformes</taxon>
        <taxon>Thraupidae</taxon>
        <taxon>Geospiza</taxon>
    </lineage>
</organism>
<dbReference type="InterPro" id="IPR039478">
    <property type="entry name" value="FAM184A/B_N"/>
</dbReference>
<dbReference type="PANTHER" id="PTHR18870:SF8">
    <property type="entry name" value="PROTEIN FAM184B"/>
    <property type="match status" value="1"/>
</dbReference>
<feature type="coiled-coil region" evidence="2">
    <location>
        <begin position="195"/>
        <end position="222"/>
    </location>
</feature>
<dbReference type="PANTHER" id="PTHR18870">
    <property type="entry name" value="PROTEIN TAG-278-RELATED"/>
    <property type="match status" value="1"/>
</dbReference>
<feature type="compositionally biased region" description="Polar residues" evidence="3">
    <location>
        <begin position="686"/>
        <end position="706"/>
    </location>
</feature>
<feature type="compositionally biased region" description="Basic and acidic residues" evidence="3">
    <location>
        <begin position="130"/>
        <end position="139"/>
    </location>
</feature>
<feature type="compositionally biased region" description="Polar residues" evidence="3">
    <location>
        <begin position="140"/>
        <end position="149"/>
    </location>
</feature>
<name>A0A8N5I4M6_GEOFO</name>
<sequence>MASGINNIHQPGTCNGSKAARSSSAEECNREMHVKMCKKIAQLTKVIYALNTKNDEHEDSIQALREAHEEEIQNILAETRETILQCKSKAEEEQLLRKHIQALEIAVAHHKRLKEEALAELILCKKQAEEKESRTEEKQAQTGVSTHTADTTAGFENRLLHLNQEFDGLLKDCKAFRGENLDKKVHLDEKCSVERHAVMNEVENLKSENQKTSEEYIQKTRKLQAPCEIEKDTLKIAMQQSVIETNCQQGETEQKKSSETEEGFLLQQVKKLEADLEEKSQKINERKKHSQKLKERIQELQTQLDEFKRKSECELKQLEKEKEVLTGKLQNSSLEVAQLKQILEQQANNFKESLKKHNLQSNKEKEKLLQDLQNTIKENQNVKLQLEASHQKVLKMLEKSKNQELKEAEERLKKEFNETFKIQHQSHKLEIQTLEEKAKKELHDELEQIKKQQALLLGSLRMELSEQQTSCTNLKKQIEELQMELRSVRTLKKQQEGSSQSQIRSLRDELEKCQSEISELKRENLLLKDTMELLSAELESQKQEAAQLQDRDKQHRRLKELEEKSKKWESRPEDMHLINCLQDKLSEREEIIKQLVEGRKCQHSLSANTESYRNRSFSFNPNTACLTPSMKQKKKVEVPSRVVSVPNLASYAKSFLSCDLRSKRSAPQITKSTSLDRSSGCLRVGSPSTQSSDSTTATRTHGNESPQTKDDQNQDPQHQEWFTKYFSF</sequence>
<dbReference type="CTD" id="27146"/>
<feature type="region of interest" description="Disordered" evidence="3">
    <location>
        <begin position="1"/>
        <end position="20"/>
    </location>
</feature>
<protein>
    <submittedName>
        <fullName evidence="6">Protein FAM184B isoform X4</fullName>
    </submittedName>
</protein>
<feature type="region of interest" description="Disordered" evidence="3">
    <location>
        <begin position="667"/>
        <end position="717"/>
    </location>
</feature>
<evidence type="ECO:0000256" key="2">
    <source>
        <dbReference type="SAM" id="Coils"/>
    </source>
</evidence>